<organism evidence="7 8">
    <name type="scientific">Crotalaria pallida</name>
    <name type="common">Smooth rattlebox</name>
    <name type="synonym">Crotalaria striata</name>
    <dbReference type="NCBI Taxonomy" id="3830"/>
    <lineage>
        <taxon>Eukaryota</taxon>
        <taxon>Viridiplantae</taxon>
        <taxon>Streptophyta</taxon>
        <taxon>Embryophyta</taxon>
        <taxon>Tracheophyta</taxon>
        <taxon>Spermatophyta</taxon>
        <taxon>Magnoliopsida</taxon>
        <taxon>eudicotyledons</taxon>
        <taxon>Gunneridae</taxon>
        <taxon>Pentapetalae</taxon>
        <taxon>rosids</taxon>
        <taxon>fabids</taxon>
        <taxon>Fabales</taxon>
        <taxon>Fabaceae</taxon>
        <taxon>Papilionoideae</taxon>
        <taxon>50 kb inversion clade</taxon>
        <taxon>genistoids sensu lato</taxon>
        <taxon>core genistoids</taxon>
        <taxon>Crotalarieae</taxon>
        <taxon>Crotalaria</taxon>
    </lineage>
</organism>
<feature type="compositionally biased region" description="Basic residues" evidence="5">
    <location>
        <begin position="20"/>
        <end position="31"/>
    </location>
</feature>
<reference evidence="7 8" key="1">
    <citation type="submission" date="2024-01" db="EMBL/GenBank/DDBJ databases">
        <title>The genomes of 5 underutilized Papilionoideae crops provide insights into root nodulation and disease resistanc.</title>
        <authorList>
            <person name="Yuan L."/>
        </authorList>
    </citation>
    <scope>NUCLEOTIDE SEQUENCE [LARGE SCALE GENOMIC DNA]</scope>
    <source>
        <strain evidence="7">ZHUSHIDOU_FW_LH</strain>
        <tissue evidence="7">Leaf</tissue>
    </source>
</reference>
<evidence type="ECO:0000256" key="2">
    <source>
        <dbReference type="ARBA" id="ARBA00023125"/>
    </source>
</evidence>
<keyword evidence="8" id="KW-1185">Reference proteome</keyword>
<dbReference type="SUPFAM" id="SSF117856">
    <property type="entry name" value="AF0104/ALDC/Ptd012-like"/>
    <property type="match status" value="1"/>
</dbReference>
<feature type="domain" description="PPC" evidence="6">
    <location>
        <begin position="40"/>
        <end position="140"/>
    </location>
</feature>
<sequence length="140" mass="15105">MSDKEHSRDPKKDVSTTCRLRGRQKGSKNKPKQSIIVTKPSPDTLLSHVIEFASGVNIVESLFRFAMTHQRGLCVLSATGTVVNVTLQQEPGASCEGRMIGGAVVDPLVASGTVTVMVANFANAIYERLPLPIKKNDKEG</sequence>
<evidence type="ECO:0000256" key="4">
    <source>
        <dbReference type="ARBA" id="ARBA00023242"/>
    </source>
</evidence>
<keyword evidence="2" id="KW-0238">DNA-binding</keyword>
<dbReference type="EMBL" id="JAYWIO010000005">
    <property type="protein sequence ID" value="KAK7258627.1"/>
    <property type="molecule type" value="Genomic_DNA"/>
</dbReference>
<dbReference type="AlphaFoldDB" id="A0AAN9EJX5"/>
<keyword evidence="1" id="KW-0805">Transcription regulation</keyword>
<evidence type="ECO:0000313" key="8">
    <source>
        <dbReference type="Proteomes" id="UP001372338"/>
    </source>
</evidence>
<dbReference type="PANTHER" id="PTHR31100">
    <property type="entry name" value="AT-HOOK MOTIF NUCLEAR-LOCALIZED PROTEIN 15"/>
    <property type="match status" value="1"/>
</dbReference>
<protein>
    <recommendedName>
        <fullName evidence="6">PPC domain-containing protein</fullName>
    </recommendedName>
</protein>
<evidence type="ECO:0000256" key="5">
    <source>
        <dbReference type="SAM" id="MobiDB-lite"/>
    </source>
</evidence>
<gene>
    <name evidence="7" type="ORF">RIF29_24208</name>
</gene>
<proteinExistence type="predicted"/>
<accession>A0AAN9EJX5</accession>
<dbReference type="Pfam" id="PF03479">
    <property type="entry name" value="PCC"/>
    <property type="match status" value="1"/>
</dbReference>
<feature type="compositionally biased region" description="Basic and acidic residues" evidence="5">
    <location>
        <begin position="1"/>
        <end position="14"/>
    </location>
</feature>
<keyword evidence="4" id="KW-0539">Nucleus</keyword>
<comment type="caution">
    <text evidence="7">The sequence shown here is derived from an EMBL/GenBank/DDBJ whole genome shotgun (WGS) entry which is preliminary data.</text>
</comment>
<evidence type="ECO:0000259" key="6">
    <source>
        <dbReference type="PROSITE" id="PS51742"/>
    </source>
</evidence>
<dbReference type="InterPro" id="IPR014476">
    <property type="entry name" value="AHL15-29"/>
</dbReference>
<evidence type="ECO:0000256" key="1">
    <source>
        <dbReference type="ARBA" id="ARBA00023015"/>
    </source>
</evidence>
<dbReference type="GO" id="GO:0005634">
    <property type="term" value="C:nucleus"/>
    <property type="evidence" value="ECO:0007669"/>
    <property type="project" value="TreeGrafter"/>
</dbReference>
<dbReference type="GO" id="GO:0003700">
    <property type="term" value="F:DNA-binding transcription factor activity"/>
    <property type="evidence" value="ECO:0007669"/>
    <property type="project" value="TreeGrafter"/>
</dbReference>
<dbReference type="Proteomes" id="UP001372338">
    <property type="component" value="Unassembled WGS sequence"/>
</dbReference>
<dbReference type="GO" id="GO:0003680">
    <property type="term" value="F:minor groove of adenine-thymine-rich DNA binding"/>
    <property type="evidence" value="ECO:0007669"/>
    <property type="project" value="InterPro"/>
</dbReference>
<evidence type="ECO:0000256" key="3">
    <source>
        <dbReference type="ARBA" id="ARBA00023163"/>
    </source>
</evidence>
<dbReference type="CDD" id="cd11378">
    <property type="entry name" value="DUF296"/>
    <property type="match status" value="1"/>
</dbReference>
<keyword evidence="3" id="KW-0804">Transcription</keyword>
<feature type="region of interest" description="Disordered" evidence="5">
    <location>
        <begin position="1"/>
        <end position="35"/>
    </location>
</feature>
<dbReference type="PROSITE" id="PS51742">
    <property type="entry name" value="PPC"/>
    <property type="match status" value="1"/>
</dbReference>
<name>A0AAN9EJX5_CROPI</name>
<dbReference type="InterPro" id="IPR005175">
    <property type="entry name" value="PPC_dom"/>
</dbReference>
<evidence type="ECO:0000313" key="7">
    <source>
        <dbReference type="EMBL" id="KAK7258627.1"/>
    </source>
</evidence>
<dbReference type="GO" id="GO:0010228">
    <property type="term" value="P:vegetative to reproductive phase transition of meristem"/>
    <property type="evidence" value="ECO:0007669"/>
    <property type="project" value="TreeGrafter"/>
</dbReference>
<dbReference type="PANTHER" id="PTHR31100:SF14">
    <property type="entry name" value="AT-HOOK MOTIF NUCLEAR-LOCALIZED PROTEIN 15"/>
    <property type="match status" value="1"/>
</dbReference>